<gene>
    <name evidence="1" type="ORF">FOTG_16236</name>
</gene>
<protein>
    <submittedName>
        <fullName evidence="1">Uncharacterized protein</fullName>
    </submittedName>
</protein>
<reference evidence="1" key="1">
    <citation type="submission" date="2011-11" db="EMBL/GenBank/DDBJ databases">
        <title>The Genome Sequence of Fusarium oxysporum Cotton.</title>
        <authorList>
            <consortium name="The Broad Institute Genome Sequencing Platform"/>
            <person name="Ma L.-J."/>
            <person name="Gale L.R."/>
            <person name="Schwartz D.C."/>
            <person name="Zhou S."/>
            <person name="Corby-Kistler H."/>
            <person name="Young S.K."/>
            <person name="Zeng Q."/>
            <person name="Gargeya S."/>
            <person name="Fitzgerald M."/>
            <person name="Haas B."/>
            <person name="Abouelleil A."/>
            <person name="Alvarado L."/>
            <person name="Arachchi H.M."/>
            <person name="Berlin A."/>
            <person name="Brown A."/>
            <person name="Chapman S.B."/>
            <person name="Chen Z."/>
            <person name="Dunbar C."/>
            <person name="Freedman E."/>
            <person name="Gearin G."/>
            <person name="Goldberg J."/>
            <person name="Griggs A."/>
            <person name="Gujja S."/>
            <person name="Heiman D."/>
            <person name="Howarth C."/>
            <person name="Larson L."/>
            <person name="Lui A."/>
            <person name="MacDonald P.J.P."/>
            <person name="Montmayeur A."/>
            <person name="Murphy C."/>
            <person name="Neiman D."/>
            <person name="Pearson M."/>
            <person name="Priest M."/>
            <person name="Roberts A."/>
            <person name="Saif S."/>
            <person name="Shea T."/>
            <person name="Shenoy N."/>
            <person name="Sisk P."/>
            <person name="Stolte C."/>
            <person name="Sykes S."/>
            <person name="Wortman J."/>
            <person name="Nusbaum C."/>
            <person name="Birren B."/>
        </authorList>
    </citation>
    <scope>NUCLEOTIDE SEQUENCE [LARGE SCALE GENOMIC DNA]</scope>
    <source>
        <strain evidence="1">25433</strain>
    </source>
</reference>
<evidence type="ECO:0000313" key="1">
    <source>
        <dbReference type="EMBL" id="EXM15442.1"/>
    </source>
</evidence>
<dbReference type="EMBL" id="KK035230">
    <property type="protein sequence ID" value="EXM15442.1"/>
    <property type="molecule type" value="Genomic_DNA"/>
</dbReference>
<sequence>MALSRPPRLFEVQESQTASLSARIASLEEEVGHLRIGKKRMAMPDPNKKSMTLAKDLAAGGTIPEPFQATEEAGTVEDVIEMGGQQEDGSSNWEAEELPIVCTCTDWEVKIPRKY</sequence>
<accession>X0L305</accession>
<dbReference type="HOGENOM" id="CLU_141140_0_0_1"/>
<dbReference type="Proteomes" id="UP000030701">
    <property type="component" value="Unassembled WGS sequence"/>
</dbReference>
<organism evidence="1">
    <name type="scientific">Fusarium oxysporum f. sp. vasinfectum 25433</name>
    <dbReference type="NCBI Taxonomy" id="1089449"/>
    <lineage>
        <taxon>Eukaryota</taxon>
        <taxon>Fungi</taxon>
        <taxon>Dikarya</taxon>
        <taxon>Ascomycota</taxon>
        <taxon>Pezizomycotina</taxon>
        <taxon>Sordariomycetes</taxon>
        <taxon>Hypocreomycetidae</taxon>
        <taxon>Hypocreales</taxon>
        <taxon>Nectriaceae</taxon>
        <taxon>Fusarium</taxon>
        <taxon>Fusarium oxysporum species complex</taxon>
    </lineage>
</organism>
<proteinExistence type="predicted"/>
<name>X0L305_FUSOX</name>
<dbReference type="AlphaFoldDB" id="X0L305"/>
<reference evidence="1" key="2">
    <citation type="submission" date="2014-03" db="EMBL/GenBank/DDBJ databases">
        <title>The Genome Annotation of Fusarium oxysporum Cotton.</title>
        <authorList>
            <consortium name="The Broad Institute Genomics Platform"/>
            <person name="Ma L.-J."/>
            <person name="Corby-Kistler H."/>
            <person name="Broz K."/>
            <person name="Gale L.R."/>
            <person name="Jonkers W."/>
            <person name="O'Donnell K."/>
            <person name="Ploetz R."/>
            <person name="Steinberg C."/>
            <person name="Schwartz D.C."/>
            <person name="VanEtten H."/>
            <person name="Zhou S."/>
            <person name="Young S.K."/>
            <person name="Zeng Q."/>
            <person name="Gargeya S."/>
            <person name="Fitzgerald M."/>
            <person name="Abouelleil A."/>
            <person name="Alvarado L."/>
            <person name="Chapman S.B."/>
            <person name="Gainer-Dewar J."/>
            <person name="Goldberg J."/>
            <person name="Griggs A."/>
            <person name="Gujja S."/>
            <person name="Hansen M."/>
            <person name="Howarth C."/>
            <person name="Imamovic A."/>
            <person name="Ireland A."/>
            <person name="Larimer J."/>
            <person name="McCowan C."/>
            <person name="Murphy C."/>
            <person name="Pearson M."/>
            <person name="Poon T.W."/>
            <person name="Priest M."/>
            <person name="Roberts A."/>
            <person name="Saif S."/>
            <person name="Shea T."/>
            <person name="Sykes S."/>
            <person name="Wortman J."/>
            <person name="Nusbaum C."/>
            <person name="Birren B."/>
        </authorList>
    </citation>
    <scope>NUCLEOTIDE SEQUENCE</scope>
    <source>
        <strain evidence="1">25433</strain>
    </source>
</reference>